<dbReference type="SMART" id="SM00914">
    <property type="entry name" value="IDEAL"/>
    <property type="match status" value="1"/>
</dbReference>
<evidence type="ECO:0000313" key="3">
    <source>
        <dbReference type="Proteomes" id="UP000339690"/>
    </source>
</evidence>
<keyword evidence="3" id="KW-1185">Reference proteome</keyword>
<feature type="domain" description="IDEAL" evidence="1">
    <location>
        <begin position="108"/>
        <end position="144"/>
    </location>
</feature>
<dbReference type="Gene3D" id="4.10.810.10">
    <property type="entry name" value="Virus Scaffolding Protein, Chain A"/>
    <property type="match status" value="1"/>
</dbReference>
<evidence type="ECO:0000313" key="2">
    <source>
        <dbReference type="EMBL" id="QGH34032.1"/>
    </source>
</evidence>
<dbReference type="EMBL" id="CP045915">
    <property type="protein sequence ID" value="QGH34032.1"/>
    <property type="molecule type" value="Genomic_DNA"/>
</dbReference>
<reference evidence="2 3" key="1">
    <citation type="submission" date="2019-11" db="EMBL/GenBank/DDBJ databases">
        <title>Gracilibacillus salitolerans sp. nov., a moderate halophile isolated from a saline soil in northwest China.</title>
        <authorList>
            <person name="Gan L."/>
        </authorList>
    </citation>
    <scope>NUCLEOTIDE SEQUENCE [LARGE SCALE GENOMIC DNA]</scope>
    <source>
        <strain evidence="2 3">SCU50</strain>
    </source>
</reference>
<dbReference type="KEGG" id="grc:GI584_08355"/>
<dbReference type="Pfam" id="PF08858">
    <property type="entry name" value="IDEAL"/>
    <property type="match status" value="1"/>
</dbReference>
<dbReference type="InterPro" id="IPR014957">
    <property type="entry name" value="IDEAL_dom"/>
</dbReference>
<organism evidence="2 3">
    <name type="scientific">Gracilibacillus salitolerans</name>
    <dbReference type="NCBI Taxonomy" id="2663022"/>
    <lineage>
        <taxon>Bacteria</taxon>
        <taxon>Bacillati</taxon>
        <taxon>Bacillota</taxon>
        <taxon>Bacilli</taxon>
        <taxon>Bacillales</taxon>
        <taxon>Bacillaceae</taxon>
        <taxon>Gracilibacillus</taxon>
    </lineage>
</organism>
<accession>A0A5Q2TJ16</accession>
<dbReference type="AlphaFoldDB" id="A0A5Q2TJ16"/>
<dbReference type="InterPro" id="IPR027393">
    <property type="entry name" value="Virus_scaffolding_prot_C"/>
</dbReference>
<name>A0A5Q2TJ16_9BACI</name>
<dbReference type="Proteomes" id="UP000339690">
    <property type="component" value="Chromosome"/>
</dbReference>
<evidence type="ECO:0000259" key="1">
    <source>
        <dbReference type="SMART" id="SM00914"/>
    </source>
</evidence>
<protein>
    <submittedName>
        <fullName evidence="2">IDEAL domain-containing protein</fullName>
    </submittedName>
</protein>
<sequence>MLSVKMLKPYYVKEEGNYIRVVLAYQYFSLLMDDEVYHFVPLEAREIRINRDTQQIENKNDVFVFQKGKKYNHITLSDLMKVKDFQEHLSTILSPYIIVSETDEKKDNIDHVIMELERSNLLRLIDRSLDDKNPENFLLYTTKLNEM</sequence>
<gene>
    <name evidence="2" type="ORF">GI584_08355</name>
</gene>
<proteinExistence type="predicted"/>